<evidence type="ECO:0000313" key="3">
    <source>
        <dbReference type="Proteomes" id="UP000007519"/>
    </source>
</evidence>
<dbReference type="PRINTS" id="PR00988">
    <property type="entry name" value="URIDINKINASE"/>
</dbReference>
<dbReference type="STRING" id="984262.SGRA_1088"/>
<dbReference type="Gene3D" id="3.40.50.300">
    <property type="entry name" value="P-loop containing nucleotide triphosphate hydrolases"/>
    <property type="match status" value="1"/>
</dbReference>
<accession>H6L3H6</accession>
<gene>
    <name evidence="2" type="primary">udk</name>
    <name evidence="2" type="ordered locus">SGRA_1088</name>
</gene>
<organism evidence="2 3">
    <name type="scientific">Saprospira grandis (strain Lewin)</name>
    <dbReference type="NCBI Taxonomy" id="984262"/>
    <lineage>
        <taxon>Bacteria</taxon>
        <taxon>Pseudomonadati</taxon>
        <taxon>Bacteroidota</taxon>
        <taxon>Saprospiria</taxon>
        <taxon>Saprospirales</taxon>
        <taxon>Saprospiraceae</taxon>
        <taxon>Saprospira</taxon>
    </lineage>
</organism>
<name>H6L3H6_SAPGL</name>
<protein>
    <submittedName>
        <fullName evidence="2">Phosphoribulokinase/uridine kinase</fullName>
        <ecNumber evidence="2">2.7.1.48</ecNumber>
    </submittedName>
</protein>
<dbReference type="InterPro" id="IPR027417">
    <property type="entry name" value="P-loop_NTPase"/>
</dbReference>
<dbReference type="SMART" id="SM00382">
    <property type="entry name" value="AAA"/>
    <property type="match status" value="1"/>
</dbReference>
<dbReference type="AlphaFoldDB" id="H6L3H6"/>
<dbReference type="Pfam" id="PF00485">
    <property type="entry name" value="PRK"/>
    <property type="match status" value="1"/>
</dbReference>
<dbReference type="KEGG" id="sgn:SGRA_1088"/>
<dbReference type="GO" id="GO:0005524">
    <property type="term" value="F:ATP binding"/>
    <property type="evidence" value="ECO:0007669"/>
    <property type="project" value="InterPro"/>
</dbReference>
<dbReference type="HOGENOM" id="CLU_021278_1_2_10"/>
<proteinExistence type="predicted"/>
<evidence type="ECO:0000313" key="2">
    <source>
        <dbReference type="EMBL" id="AFC23823.1"/>
    </source>
</evidence>
<reference evidence="2 3" key="1">
    <citation type="journal article" date="2012" name="Stand. Genomic Sci.">
        <title>Complete genome sequencing and analysis of Saprospira grandis str. Lewin, a predatory marine bacterium.</title>
        <authorList>
            <person name="Saw J.H."/>
            <person name="Yuryev A."/>
            <person name="Kanbe M."/>
            <person name="Hou S."/>
            <person name="Young A.G."/>
            <person name="Aizawa S."/>
            <person name="Alam M."/>
        </authorList>
    </citation>
    <scope>NUCLEOTIDE SEQUENCE [LARGE SCALE GENOMIC DNA]</scope>
    <source>
        <strain evidence="2 3">Lewin</strain>
    </source>
</reference>
<dbReference type="eggNOG" id="COG0572">
    <property type="taxonomic scope" value="Bacteria"/>
</dbReference>
<dbReference type="EMBL" id="CP002831">
    <property type="protein sequence ID" value="AFC23823.1"/>
    <property type="molecule type" value="Genomic_DNA"/>
</dbReference>
<dbReference type="Proteomes" id="UP000007519">
    <property type="component" value="Chromosome"/>
</dbReference>
<dbReference type="InterPro" id="IPR006083">
    <property type="entry name" value="PRK/URK"/>
</dbReference>
<dbReference type="InterPro" id="IPR003593">
    <property type="entry name" value="AAA+_ATPase"/>
</dbReference>
<sequence length="209" mass="24293">MKKPYVIGITGGSGSGKTTFLSALEQEFGKEQICILSADHYYRPREEQKADEQGVLNFDLPSSINAEELERDVRQLIAGQDIERKEYTFNNPLVQPKMLKFKAAPILILEGIFVFHYPQVADLIDLKVFLYTSESTALSRRIKRDRIERNYPLEDVLYRYEHHVMPTYRQYIAPIKEQADLLINNNHKFDAGLQVFKGFINNYLQEVED</sequence>
<feature type="domain" description="AAA+ ATPase" evidence="1">
    <location>
        <begin position="3"/>
        <end position="153"/>
    </location>
</feature>
<dbReference type="GO" id="GO:0004849">
    <property type="term" value="F:uridine kinase activity"/>
    <property type="evidence" value="ECO:0007669"/>
    <property type="project" value="UniProtKB-EC"/>
</dbReference>
<keyword evidence="2" id="KW-0808">Transferase</keyword>
<evidence type="ECO:0000259" key="1">
    <source>
        <dbReference type="SMART" id="SM00382"/>
    </source>
</evidence>
<dbReference type="PANTHER" id="PTHR10285">
    <property type="entry name" value="URIDINE KINASE"/>
    <property type="match status" value="1"/>
</dbReference>
<keyword evidence="3" id="KW-1185">Reference proteome</keyword>
<dbReference type="EC" id="2.7.1.48" evidence="2"/>
<dbReference type="OrthoDB" id="9777642at2"/>
<dbReference type="SUPFAM" id="SSF52540">
    <property type="entry name" value="P-loop containing nucleoside triphosphate hydrolases"/>
    <property type="match status" value="1"/>
</dbReference>